<evidence type="ECO:0000256" key="12">
    <source>
        <dbReference type="ARBA" id="ARBA00029831"/>
    </source>
</evidence>
<sequence>RFLLLTRGCKAVPGLRKAAAEMASFRYASTENRNYYITTPIFYVNASPHLGHLYSVVIADCFHRQKQLQGFNSRFTTGTDEHGLKIQQAAEAAGRDPLTFCTSVSERFRNLFSSCNISNTDYIRTTEPRHHRAVRHFWSVLYGKGLIYKGRYEGWYSTQDESFLMPSQVTTAQDSEGKEIKISLESGHKVEWMKEENYMFRLSRFRLQLLDWLRENPRAIQPERFYHSVLQLLQEELPDLSVSRQKSRLQWGIPVPDDPEQTIYVWLDALVNYLTVVDYPHNHERWWNVAHHVIGKDILKFHAIYWPAFLLGAGLPLPQTIHVHSHWTVAGKKMSKSLGNVVDPRERSQAFTNDGLRYFLLRQGVPDADCDYRDDKVRKLLNSELADALGGLLNRCTAPALNPAQVYAPFCPDAFPGQRGGRAVDEDYRMLDSVKHLPAVVEQHFENMHVYKALEAIGACVRQTNGFVQRHAPWKLDRGDAGDQRWLSTVIHVSLECLRIYGTLLQPVVPEISNKLLSRLGVQAHERSWTNLTFLARFHGMDCPFEGRALGSDPGVLFSRLESQNANKEKNQKTGNGSKLE</sequence>
<dbReference type="Gene3D" id="1.10.730.10">
    <property type="entry name" value="Isoleucyl-tRNA Synthetase, Domain 1"/>
    <property type="match status" value="1"/>
</dbReference>
<dbReference type="OMA" id="NMFLPDR"/>
<comment type="catalytic activity">
    <reaction evidence="14">
        <text>tRNA(Met) + L-methionine + ATP = L-methionyl-tRNA(Met) + AMP + diphosphate</text>
        <dbReference type="Rhea" id="RHEA:13481"/>
        <dbReference type="Rhea" id="RHEA-COMP:9667"/>
        <dbReference type="Rhea" id="RHEA-COMP:9698"/>
        <dbReference type="ChEBI" id="CHEBI:30616"/>
        <dbReference type="ChEBI" id="CHEBI:33019"/>
        <dbReference type="ChEBI" id="CHEBI:57844"/>
        <dbReference type="ChEBI" id="CHEBI:78442"/>
        <dbReference type="ChEBI" id="CHEBI:78530"/>
        <dbReference type="ChEBI" id="CHEBI:456215"/>
        <dbReference type="EC" id="6.1.1.10"/>
    </reaction>
</comment>
<evidence type="ECO:0000256" key="7">
    <source>
        <dbReference type="ARBA" id="ARBA00022917"/>
    </source>
</evidence>
<feature type="region of interest" description="Disordered" evidence="16">
    <location>
        <begin position="561"/>
        <end position="581"/>
    </location>
</feature>
<dbReference type="HOGENOM" id="CLU_009710_9_0_1"/>
<keyword evidence="20" id="KW-1185">Reference proteome</keyword>
<dbReference type="AlphaFoldDB" id="H3DE80"/>
<keyword evidence="9" id="KW-0496">Mitochondrion</keyword>
<dbReference type="STRING" id="99883.ENSTNIP00000018823"/>
<dbReference type="GO" id="GO:0006431">
    <property type="term" value="P:methionyl-tRNA aminoacylation"/>
    <property type="evidence" value="ECO:0007669"/>
    <property type="project" value="InterPro"/>
</dbReference>
<comment type="subcellular location">
    <subcellularLocation>
        <location evidence="1">Mitochondrion matrix</location>
    </subcellularLocation>
</comment>
<dbReference type="SUPFAM" id="SSF52374">
    <property type="entry name" value="Nucleotidylyl transferase"/>
    <property type="match status" value="1"/>
</dbReference>
<keyword evidence="10 15" id="KW-0030">Aminoacyl-tRNA synthetase</keyword>
<protein>
    <recommendedName>
        <fullName evidence="11">Methionine--tRNA ligase, mitochondrial</fullName>
        <ecNumber evidence="3">6.1.1.10</ecNumber>
    </recommendedName>
    <alternativeName>
        <fullName evidence="12">Methionyl-tRNA synthetase 2</fullName>
    </alternativeName>
    <alternativeName>
        <fullName evidence="13">Mitochondrial methionyl-tRNA synthetase</fullName>
    </alternativeName>
</protein>
<accession>H3DE80</accession>
<dbReference type="InParanoid" id="H3DE80"/>
<feature type="domain" description="Methionyl-tRNA synthetase anticodon-binding" evidence="18">
    <location>
        <begin position="420"/>
        <end position="568"/>
    </location>
</feature>
<dbReference type="Gene3D" id="2.170.220.10">
    <property type="match status" value="1"/>
</dbReference>
<dbReference type="InterPro" id="IPR041872">
    <property type="entry name" value="Anticodon_Met"/>
</dbReference>
<evidence type="ECO:0000256" key="10">
    <source>
        <dbReference type="ARBA" id="ARBA00023146"/>
    </source>
</evidence>
<keyword evidence="8" id="KW-0809">Transit peptide</keyword>
<keyword evidence="5 15" id="KW-0547">Nucleotide-binding</keyword>
<dbReference type="SUPFAM" id="SSF47323">
    <property type="entry name" value="Anticodon-binding domain of a subclass of class I aminoacyl-tRNA synthetases"/>
    <property type="match status" value="1"/>
</dbReference>
<evidence type="ECO:0000256" key="2">
    <source>
        <dbReference type="ARBA" id="ARBA00005594"/>
    </source>
</evidence>
<evidence type="ECO:0000256" key="14">
    <source>
        <dbReference type="ARBA" id="ARBA00047364"/>
    </source>
</evidence>
<evidence type="ECO:0000256" key="16">
    <source>
        <dbReference type="SAM" id="MobiDB-lite"/>
    </source>
</evidence>
<evidence type="ECO:0000256" key="3">
    <source>
        <dbReference type="ARBA" id="ARBA00012838"/>
    </source>
</evidence>
<reference evidence="19" key="3">
    <citation type="submission" date="2025-09" db="UniProtKB">
        <authorList>
            <consortium name="Ensembl"/>
        </authorList>
    </citation>
    <scope>IDENTIFICATION</scope>
</reference>
<dbReference type="CDD" id="cd07957">
    <property type="entry name" value="Anticodon_Ia_Met"/>
    <property type="match status" value="1"/>
</dbReference>
<dbReference type="PANTHER" id="PTHR43326:SF1">
    <property type="entry name" value="METHIONINE--TRNA LIGASE, MITOCHONDRIAL"/>
    <property type="match status" value="1"/>
</dbReference>
<dbReference type="CDD" id="cd00814">
    <property type="entry name" value="MetRS_core"/>
    <property type="match status" value="1"/>
</dbReference>
<evidence type="ECO:0000256" key="1">
    <source>
        <dbReference type="ARBA" id="ARBA00004305"/>
    </source>
</evidence>
<keyword evidence="7 15" id="KW-0648">Protein biosynthesis</keyword>
<dbReference type="GO" id="GO:0004825">
    <property type="term" value="F:methionine-tRNA ligase activity"/>
    <property type="evidence" value="ECO:0007669"/>
    <property type="project" value="UniProtKB-EC"/>
</dbReference>
<evidence type="ECO:0000256" key="6">
    <source>
        <dbReference type="ARBA" id="ARBA00022840"/>
    </source>
</evidence>
<evidence type="ECO:0000256" key="8">
    <source>
        <dbReference type="ARBA" id="ARBA00022946"/>
    </source>
</evidence>
<dbReference type="InterPro" id="IPR014758">
    <property type="entry name" value="Met-tRNA_synth"/>
</dbReference>
<evidence type="ECO:0000256" key="4">
    <source>
        <dbReference type="ARBA" id="ARBA00022598"/>
    </source>
</evidence>
<dbReference type="FunFam" id="2.170.220.10:FF:000001">
    <property type="entry name" value="methionine--tRNA ligase, mitochondrial"/>
    <property type="match status" value="1"/>
</dbReference>
<dbReference type="EC" id="6.1.1.10" evidence="3"/>
<reference evidence="20" key="1">
    <citation type="journal article" date="2004" name="Nature">
        <title>Genome duplication in the teleost fish Tetraodon nigroviridis reveals the early vertebrate proto-karyotype.</title>
        <authorList>
            <person name="Jaillon O."/>
            <person name="Aury J.-M."/>
            <person name="Brunet F."/>
            <person name="Petit J.-L."/>
            <person name="Stange-Thomann N."/>
            <person name="Mauceli E."/>
            <person name="Bouneau L."/>
            <person name="Fischer C."/>
            <person name="Ozouf-Costaz C."/>
            <person name="Bernot A."/>
            <person name="Nicaud S."/>
            <person name="Jaffe D."/>
            <person name="Fisher S."/>
            <person name="Lutfalla G."/>
            <person name="Dossat C."/>
            <person name="Segurens B."/>
            <person name="Dasilva C."/>
            <person name="Salanoubat M."/>
            <person name="Levy M."/>
            <person name="Boudet N."/>
            <person name="Castellano S."/>
            <person name="Anthouard V."/>
            <person name="Jubin C."/>
            <person name="Castelli V."/>
            <person name="Katinka M."/>
            <person name="Vacherie B."/>
            <person name="Biemont C."/>
            <person name="Skalli Z."/>
            <person name="Cattolico L."/>
            <person name="Poulain J."/>
            <person name="De Berardinis V."/>
            <person name="Cruaud C."/>
            <person name="Duprat S."/>
            <person name="Brottier P."/>
            <person name="Coutanceau J.-P."/>
            <person name="Gouzy J."/>
            <person name="Parra G."/>
            <person name="Lardier G."/>
            <person name="Chapple C."/>
            <person name="McKernan K.J."/>
            <person name="McEwan P."/>
            <person name="Bosak S."/>
            <person name="Kellis M."/>
            <person name="Volff J.-N."/>
            <person name="Guigo R."/>
            <person name="Zody M.C."/>
            <person name="Mesirov J."/>
            <person name="Lindblad-Toh K."/>
            <person name="Birren B."/>
            <person name="Nusbaum C."/>
            <person name="Kahn D."/>
            <person name="Robinson-Rechavi M."/>
            <person name="Laudet V."/>
            <person name="Schachter V."/>
            <person name="Quetier F."/>
            <person name="Saurin W."/>
            <person name="Scarpelli C."/>
            <person name="Wincker P."/>
            <person name="Lander E.S."/>
            <person name="Weissenbach J."/>
            <person name="Roest Crollius H."/>
        </authorList>
    </citation>
    <scope>NUCLEOTIDE SEQUENCE [LARGE SCALE GENOMIC DNA]</scope>
</reference>
<dbReference type="InterPro" id="IPR009080">
    <property type="entry name" value="tRNAsynth_Ia_anticodon-bd"/>
</dbReference>
<dbReference type="GeneTree" id="ENSGT00550000075136"/>
<reference evidence="19" key="2">
    <citation type="submission" date="2025-08" db="UniProtKB">
        <authorList>
            <consortium name="Ensembl"/>
        </authorList>
    </citation>
    <scope>IDENTIFICATION</scope>
</reference>
<evidence type="ECO:0000259" key="17">
    <source>
        <dbReference type="Pfam" id="PF09334"/>
    </source>
</evidence>
<dbReference type="Pfam" id="PF09334">
    <property type="entry name" value="tRNA-synt_1g"/>
    <property type="match status" value="1"/>
</dbReference>
<evidence type="ECO:0000259" key="18">
    <source>
        <dbReference type="Pfam" id="PF19303"/>
    </source>
</evidence>
<keyword evidence="4 15" id="KW-0436">Ligase</keyword>
<name>H3DE80_TETNG</name>
<dbReference type="InterPro" id="IPR033911">
    <property type="entry name" value="MetRS_core"/>
</dbReference>
<evidence type="ECO:0000256" key="5">
    <source>
        <dbReference type="ARBA" id="ARBA00022741"/>
    </source>
</evidence>
<dbReference type="NCBIfam" id="TIGR00398">
    <property type="entry name" value="metG"/>
    <property type="match status" value="1"/>
</dbReference>
<dbReference type="PANTHER" id="PTHR43326">
    <property type="entry name" value="METHIONYL-TRNA SYNTHETASE"/>
    <property type="match status" value="1"/>
</dbReference>
<dbReference type="InterPro" id="IPR023457">
    <property type="entry name" value="Met-tRNA_synth_2"/>
</dbReference>
<evidence type="ECO:0000256" key="11">
    <source>
        <dbReference type="ARBA" id="ARBA00026124"/>
    </source>
</evidence>
<dbReference type="InterPro" id="IPR014729">
    <property type="entry name" value="Rossmann-like_a/b/a_fold"/>
</dbReference>
<proteinExistence type="inferred from homology"/>
<dbReference type="InterPro" id="IPR015413">
    <property type="entry name" value="Methionyl/Leucyl_tRNA_Synth"/>
</dbReference>
<keyword evidence="6 15" id="KW-0067">ATP-binding</keyword>
<evidence type="ECO:0000256" key="15">
    <source>
        <dbReference type="RuleBase" id="RU363039"/>
    </source>
</evidence>
<dbReference type="GO" id="GO:0005759">
    <property type="term" value="C:mitochondrial matrix"/>
    <property type="evidence" value="ECO:0007669"/>
    <property type="project" value="UniProtKB-SubCell"/>
</dbReference>
<evidence type="ECO:0000256" key="9">
    <source>
        <dbReference type="ARBA" id="ARBA00023128"/>
    </source>
</evidence>
<organism evidence="19 20">
    <name type="scientific">Tetraodon nigroviridis</name>
    <name type="common">Spotted green pufferfish</name>
    <name type="synonym">Chelonodon nigroviridis</name>
    <dbReference type="NCBI Taxonomy" id="99883"/>
    <lineage>
        <taxon>Eukaryota</taxon>
        <taxon>Metazoa</taxon>
        <taxon>Chordata</taxon>
        <taxon>Craniata</taxon>
        <taxon>Vertebrata</taxon>
        <taxon>Euteleostomi</taxon>
        <taxon>Actinopterygii</taxon>
        <taxon>Neopterygii</taxon>
        <taxon>Teleostei</taxon>
        <taxon>Neoteleostei</taxon>
        <taxon>Acanthomorphata</taxon>
        <taxon>Eupercaria</taxon>
        <taxon>Tetraodontiformes</taxon>
        <taxon>Tetradontoidea</taxon>
        <taxon>Tetraodontidae</taxon>
        <taxon>Tetraodon</taxon>
    </lineage>
</organism>
<evidence type="ECO:0000313" key="20">
    <source>
        <dbReference type="Proteomes" id="UP000007303"/>
    </source>
</evidence>
<dbReference type="FunCoup" id="H3DE80">
    <property type="interactions" value="785"/>
</dbReference>
<feature type="domain" description="Methionyl/Leucyl tRNA synthetase" evidence="17">
    <location>
        <begin position="35"/>
        <end position="396"/>
    </location>
</feature>
<dbReference type="Ensembl" id="ENSTNIT00000019051.1">
    <property type="protein sequence ID" value="ENSTNIP00000018823.1"/>
    <property type="gene ID" value="ENSTNIG00000015747.1"/>
</dbReference>
<dbReference type="GO" id="GO:0005524">
    <property type="term" value="F:ATP binding"/>
    <property type="evidence" value="ECO:0007669"/>
    <property type="project" value="UniProtKB-KW"/>
</dbReference>
<dbReference type="Gene3D" id="3.40.50.620">
    <property type="entry name" value="HUPs"/>
    <property type="match status" value="1"/>
</dbReference>
<comment type="similarity">
    <text evidence="2 15">Belongs to the class-I aminoacyl-tRNA synthetase family.</text>
</comment>
<dbReference type="Pfam" id="PF19303">
    <property type="entry name" value="Anticodon_3"/>
    <property type="match status" value="1"/>
</dbReference>
<dbReference type="FunFam" id="1.10.730.10:FF:000022">
    <property type="entry name" value="Methionyl-tRNA synthetase 2, mitochondrial"/>
    <property type="match status" value="1"/>
</dbReference>
<dbReference type="Proteomes" id="UP000007303">
    <property type="component" value="Unassembled WGS sequence"/>
</dbReference>
<dbReference type="PRINTS" id="PR01041">
    <property type="entry name" value="TRNASYNTHMET"/>
</dbReference>
<evidence type="ECO:0000313" key="19">
    <source>
        <dbReference type="Ensembl" id="ENSTNIP00000018823.1"/>
    </source>
</evidence>
<evidence type="ECO:0000256" key="13">
    <source>
        <dbReference type="ARBA" id="ARBA00030331"/>
    </source>
</evidence>